<dbReference type="EMBL" id="SACY01000004">
    <property type="protein sequence ID" value="RVU24106.1"/>
    <property type="molecule type" value="Genomic_DNA"/>
</dbReference>
<evidence type="ECO:0000256" key="2">
    <source>
        <dbReference type="ARBA" id="ARBA00023235"/>
    </source>
</evidence>
<comment type="caution">
    <text evidence="3">The sequence shown here is derived from an EMBL/GenBank/DDBJ whole genome shotgun (WGS) entry which is preliminary data.</text>
</comment>
<dbReference type="GO" id="GO:0005737">
    <property type="term" value="C:cytoplasm"/>
    <property type="evidence" value="ECO:0007669"/>
    <property type="project" value="TreeGrafter"/>
</dbReference>
<keyword evidence="2" id="KW-0413">Isomerase</keyword>
<dbReference type="PANTHER" id="PTHR13774">
    <property type="entry name" value="PHENAZINE BIOSYNTHESIS PROTEIN"/>
    <property type="match status" value="1"/>
</dbReference>
<evidence type="ECO:0000313" key="3">
    <source>
        <dbReference type="EMBL" id="RVU24106.1"/>
    </source>
</evidence>
<sequence length="205" mass="22890">MKLTLYQVDAFAEQVFQGNPAAVCPLAEWLPDEILQKIALENNLSETAFYVIQNNQVEIRWFTPNTEVELTKELIQSTNYMPKLAFKGKSDYLLIFENEEVISAIQPNLGNIEKLGTRGLIVSAKGNTCDFVSRFFGPNCGVNEDPVTGSAHTTLVPYWSNVYGKSDFIAKQLSERGGNLQCKLEGNRVEISGKAVLYLKGEIFI</sequence>
<dbReference type="RefSeq" id="WP_127804663.1">
    <property type="nucleotide sequence ID" value="NZ_SACY01000004.1"/>
</dbReference>
<dbReference type="AlphaFoldDB" id="A0A437PP97"/>
<name>A0A437PP97_9BACT</name>
<protein>
    <submittedName>
        <fullName evidence="3">PhzF family phenazine biosynthesis protein</fullName>
    </submittedName>
</protein>
<dbReference type="SUPFAM" id="SSF54506">
    <property type="entry name" value="Diaminopimelate epimerase-like"/>
    <property type="match status" value="1"/>
</dbReference>
<dbReference type="GO" id="GO:0016853">
    <property type="term" value="F:isomerase activity"/>
    <property type="evidence" value="ECO:0007669"/>
    <property type="project" value="UniProtKB-KW"/>
</dbReference>
<proteinExistence type="inferred from homology"/>
<reference evidence="3 4" key="1">
    <citation type="submission" date="2019-01" db="EMBL/GenBank/DDBJ databases">
        <authorList>
            <person name="Chen W.-M."/>
        </authorList>
    </citation>
    <scope>NUCLEOTIDE SEQUENCE [LARGE SCALE GENOMIC DNA]</scope>
    <source>
        <strain evidence="3 4">FSY-15</strain>
    </source>
</reference>
<organism evidence="3 4">
    <name type="scientific">Sandaracinomonas limnophila</name>
    <dbReference type="NCBI Taxonomy" id="1862386"/>
    <lineage>
        <taxon>Bacteria</taxon>
        <taxon>Pseudomonadati</taxon>
        <taxon>Bacteroidota</taxon>
        <taxon>Cytophagia</taxon>
        <taxon>Cytophagales</taxon>
        <taxon>Flectobacillaceae</taxon>
        <taxon>Sandaracinomonas</taxon>
    </lineage>
</organism>
<comment type="similarity">
    <text evidence="1">Belongs to the PhzF family.</text>
</comment>
<dbReference type="InterPro" id="IPR003719">
    <property type="entry name" value="Phenazine_PhzF-like"/>
</dbReference>
<dbReference type="OrthoDB" id="9788221at2"/>
<dbReference type="PANTHER" id="PTHR13774:SF17">
    <property type="entry name" value="PHENAZINE BIOSYNTHESIS-LIKE DOMAIN-CONTAINING PROTEIN"/>
    <property type="match status" value="1"/>
</dbReference>
<dbReference type="Pfam" id="PF02567">
    <property type="entry name" value="PhzC-PhzF"/>
    <property type="match status" value="2"/>
</dbReference>
<evidence type="ECO:0000256" key="1">
    <source>
        <dbReference type="ARBA" id="ARBA00008270"/>
    </source>
</evidence>
<keyword evidence="4" id="KW-1185">Reference proteome</keyword>
<evidence type="ECO:0000313" key="4">
    <source>
        <dbReference type="Proteomes" id="UP000282832"/>
    </source>
</evidence>
<dbReference type="Gene3D" id="3.10.310.10">
    <property type="entry name" value="Diaminopimelate Epimerase, Chain A, domain 1"/>
    <property type="match status" value="2"/>
</dbReference>
<accession>A0A437PP97</accession>
<dbReference type="Proteomes" id="UP000282832">
    <property type="component" value="Unassembled WGS sequence"/>
</dbReference>
<gene>
    <name evidence="3" type="ORF">EOJ36_09260</name>
</gene>